<protein>
    <submittedName>
        <fullName evidence="3">Phage Mu protein F like protein</fullName>
    </submittedName>
</protein>
<dbReference type="Pfam" id="PF04233">
    <property type="entry name" value="Phage_Mu_F"/>
    <property type="match status" value="1"/>
</dbReference>
<gene>
    <name evidence="3" type="ORF">DFR49_2290</name>
</gene>
<feature type="compositionally biased region" description="Basic and acidic residues" evidence="1">
    <location>
        <begin position="196"/>
        <end position="217"/>
    </location>
</feature>
<dbReference type="Proteomes" id="UP000266568">
    <property type="component" value="Unassembled WGS sequence"/>
</dbReference>
<name>A0A397PD15_9SPHN</name>
<dbReference type="AlphaFoldDB" id="A0A397PD15"/>
<evidence type="ECO:0000313" key="3">
    <source>
        <dbReference type="EMBL" id="RIA44054.1"/>
    </source>
</evidence>
<feature type="region of interest" description="Disordered" evidence="1">
    <location>
        <begin position="195"/>
        <end position="222"/>
    </location>
</feature>
<evidence type="ECO:0000259" key="2">
    <source>
        <dbReference type="Pfam" id="PF04233"/>
    </source>
</evidence>
<proteinExistence type="predicted"/>
<organism evidence="3 4">
    <name type="scientific">Hephaestia caeni</name>
    <dbReference type="NCBI Taxonomy" id="645617"/>
    <lineage>
        <taxon>Bacteria</taxon>
        <taxon>Pseudomonadati</taxon>
        <taxon>Pseudomonadota</taxon>
        <taxon>Alphaproteobacteria</taxon>
        <taxon>Sphingomonadales</taxon>
        <taxon>Sphingomonadaceae</taxon>
        <taxon>Hephaestia</taxon>
    </lineage>
</organism>
<comment type="caution">
    <text evidence="3">The sequence shown here is derived from an EMBL/GenBank/DDBJ whole genome shotgun (WGS) entry which is preliminary data.</text>
</comment>
<feature type="domain" description="Phage head morphogenesis" evidence="2">
    <location>
        <begin position="68"/>
        <end position="184"/>
    </location>
</feature>
<evidence type="ECO:0000256" key="1">
    <source>
        <dbReference type="SAM" id="MobiDB-lite"/>
    </source>
</evidence>
<dbReference type="InterPro" id="IPR006528">
    <property type="entry name" value="Phage_head_morphogenesis_dom"/>
</dbReference>
<reference evidence="3 4" key="1">
    <citation type="submission" date="2018-08" db="EMBL/GenBank/DDBJ databases">
        <title>Genomic Encyclopedia of Type Strains, Phase IV (KMG-IV): sequencing the most valuable type-strain genomes for metagenomic binning, comparative biology and taxonomic classification.</title>
        <authorList>
            <person name="Goeker M."/>
        </authorList>
    </citation>
    <scope>NUCLEOTIDE SEQUENCE [LARGE SCALE GENOMIC DNA]</scope>
    <source>
        <strain evidence="3 4">DSM 25527</strain>
    </source>
</reference>
<accession>A0A397PD15</accession>
<dbReference type="RefSeq" id="WP_119036387.1">
    <property type="nucleotide sequence ID" value="NZ_QXDC01000003.1"/>
</dbReference>
<evidence type="ECO:0000313" key="4">
    <source>
        <dbReference type="Proteomes" id="UP000266568"/>
    </source>
</evidence>
<dbReference type="OrthoDB" id="9813502at2"/>
<keyword evidence="4" id="KW-1185">Reference proteome</keyword>
<dbReference type="EMBL" id="QXDC01000003">
    <property type="protein sequence ID" value="RIA44054.1"/>
    <property type="molecule type" value="Genomic_DNA"/>
</dbReference>
<sequence>MIVPEGPPSGVSGVFRKPFPEQIAFFRQKLGRLVPTERWDDITAEAHDSAFMVAGAQKADLLADLAGAVDGSIAEGKSLGAFRKEFRAIVERHGWHGWTGEDSKGGRAWRTRTIYRTNASTSYSAGRRVQLEDGDFPLWVYRHGGSVHPRHIHLHVFDGIVLPPDHPFWRKFYPPSDWGCSCYVLGARSMRAARRLGGDPDKKLPPDWDRADPKTGEPKGIGKGWGYAPGASVVSTVRALRGKLDELPPQLSIAVIQDWLGDGFARWMEDPEGSWPLVRVPEEDAALIGAKRTVADISAATVAKQHLKHPELTIAEYRSAQQVVSAATHAPIRDGDSLIYIREVLDDAAGGHVLVVKTTKTKLGLFVTSFRRLSRDEARRDRELARLLGKGDRTAT</sequence>